<accession>A0A1A3D9K3</accession>
<comment type="caution">
    <text evidence="2">The sequence shown here is derived from an EMBL/GenBank/DDBJ whole genome shotgun (WGS) entry which is preliminary data.</text>
</comment>
<proteinExistence type="predicted"/>
<dbReference type="Pfam" id="PF01740">
    <property type="entry name" value="STAS"/>
    <property type="match status" value="1"/>
</dbReference>
<dbReference type="OrthoDB" id="4735650at2"/>
<evidence type="ECO:0000259" key="1">
    <source>
        <dbReference type="PROSITE" id="PS50801"/>
    </source>
</evidence>
<dbReference type="InterPro" id="IPR036513">
    <property type="entry name" value="STAS_dom_sf"/>
</dbReference>
<dbReference type="PROSITE" id="PS50801">
    <property type="entry name" value="STAS"/>
    <property type="match status" value="1"/>
</dbReference>
<dbReference type="AlphaFoldDB" id="A0A1A3D9K3"/>
<organism evidence="2 3">
    <name type="scientific">Mycobacterium asiaticum</name>
    <dbReference type="NCBI Taxonomy" id="1790"/>
    <lineage>
        <taxon>Bacteria</taxon>
        <taxon>Bacillati</taxon>
        <taxon>Actinomycetota</taxon>
        <taxon>Actinomycetes</taxon>
        <taxon>Mycobacteriales</taxon>
        <taxon>Mycobacteriaceae</taxon>
        <taxon>Mycobacterium</taxon>
    </lineage>
</organism>
<dbReference type="GeneID" id="61212316"/>
<evidence type="ECO:0000313" key="2">
    <source>
        <dbReference type="EMBL" id="OBJ83589.1"/>
    </source>
</evidence>
<sequence>MTMAITTRVAGPAVGTLDCTGAQVRAHYRPLATVVTIRGEIDAVNVDQIGEHVRRFVLGDNPVVLDLSAVTHFSSAGIGLLCVLDEECRAAGVEWMLVGNPAISALLGEPDEADFPLTTSLHEALRNLADAIVWRRQLVLGLVKKSA</sequence>
<name>A0A1A3D9K3_MYCAS</name>
<dbReference type="InterPro" id="IPR002645">
    <property type="entry name" value="STAS_dom"/>
</dbReference>
<dbReference type="RefSeq" id="WP_036352240.1">
    <property type="nucleotide sequence ID" value="NZ_LZKS01000055.1"/>
</dbReference>
<feature type="domain" description="STAS" evidence="1">
    <location>
        <begin position="22"/>
        <end position="99"/>
    </location>
</feature>
<evidence type="ECO:0000313" key="3">
    <source>
        <dbReference type="Proteomes" id="UP000093925"/>
    </source>
</evidence>
<reference evidence="2 3" key="1">
    <citation type="submission" date="2016-06" db="EMBL/GenBank/DDBJ databases">
        <authorList>
            <person name="Kjaerup R.B."/>
            <person name="Dalgaard T.S."/>
            <person name="Juul-Madsen H.R."/>
        </authorList>
    </citation>
    <scope>NUCLEOTIDE SEQUENCE [LARGE SCALE GENOMIC DNA]</scope>
    <source>
        <strain evidence="2 3">1276495.2</strain>
    </source>
</reference>
<dbReference type="SUPFAM" id="SSF52091">
    <property type="entry name" value="SpoIIaa-like"/>
    <property type="match status" value="1"/>
</dbReference>
<gene>
    <name evidence="2" type="ORF">A5640_17080</name>
</gene>
<dbReference type="EMBL" id="LZLM01000090">
    <property type="protein sequence ID" value="OBJ83589.1"/>
    <property type="molecule type" value="Genomic_DNA"/>
</dbReference>
<dbReference type="CDD" id="cd07043">
    <property type="entry name" value="STAS_anti-anti-sigma_factors"/>
    <property type="match status" value="1"/>
</dbReference>
<dbReference type="Proteomes" id="UP000093925">
    <property type="component" value="Unassembled WGS sequence"/>
</dbReference>
<dbReference type="Gene3D" id="3.30.750.24">
    <property type="entry name" value="STAS domain"/>
    <property type="match status" value="1"/>
</dbReference>
<protein>
    <submittedName>
        <fullName evidence="2">Sulfate transporter</fullName>
    </submittedName>
</protein>